<name>A0ABQ9IPB0_9NEOP</name>
<feature type="region of interest" description="Disordered" evidence="1">
    <location>
        <begin position="1897"/>
        <end position="1922"/>
    </location>
</feature>
<comment type="caution">
    <text evidence="2">The sequence shown here is derived from an EMBL/GenBank/DDBJ whole genome shotgun (WGS) entry which is preliminary data.</text>
</comment>
<evidence type="ECO:0000313" key="2">
    <source>
        <dbReference type="EMBL" id="KAJ8898546.1"/>
    </source>
</evidence>
<protein>
    <submittedName>
        <fullName evidence="2">Uncharacterized protein</fullName>
    </submittedName>
</protein>
<dbReference type="EMBL" id="JARBHB010000001">
    <property type="protein sequence ID" value="KAJ8898546.1"/>
    <property type="molecule type" value="Genomic_DNA"/>
</dbReference>
<reference evidence="2 3" key="1">
    <citation type="submission" date="2023-02" db="EMBL/GenBank/DDBJ databases">
        <title>LHISI_Scaffold_Assembly.</title>
        <authorList>
            <person name="Stuart O.P."/>
            <person name="Cleave R."/>
            <person name="Magrath M.J.L."/>
            <person name="Mikheyev A.S."/>
        </authorList>
    </citation>
    <scope>NUCLEOTIDE SEQUENCE [LARGE SCALE GENOMIC DNA]</scope>
    <source>
        <strain evidence="2">Daus_M_001</strain>
        <tissue evidence="2">Leg muscle</tissue>
    </source>
</reference>
<accession>A0ABQ9IPB0</accession>
<organism evidence="2 3">
    <name type="scientific">Dryococelus australis</name>
    <dbReference type="NCBI Taxonomy" id="614101"/>
    <lineage>
        <taxon>Eukaryota</taxon>
        <taxon>Metazoa</taxon>
        <taxon>Ecdysozoa</taxon>
        <taxon>Arthropoda</taxon>
        <taxon>Hexapoda</taxon>
        <taxon>Insecta</taxon>
        <taxon>Pterygota</taxon>
        <taxon>Neoptera</taxon>
        <taxon>Polyneoptera</taxon>
        <taxon>Phasmatodea</taxon>
        <taxon>Verophasmatodea</taxon>
        <taxon>Anareolatae</taxon>
        <taxon>Phasmatidae</taxon>
        <taxon>Eurycanthinae</taxon>
        <taxon>Dryococelus</taxon>
    </lineage>
</organism>
<gene>
    <name evidence="2" type="ORF">PR048_003906</name>
</gene>
<proteinExistence type="predicted"/>
<feature type="compositionally biased region" description="Polar residues" evidence="1">
    <location>
        <begin position="1898"/>
        <end position="1908"/>
    </location>
</feature>
<sequence>MTKNGVKPVNIKYGKSPYPFGFALRGRTKPILHEAFFATVTRKLSFLRQLSYTTIVDFFTFPSVRRRAAAWFVLHAIGSKPVTVQDFVQLLRQDWWNMARRGTLRQWSVSRVGVYAVRCPLLGPYQCQCPVSECTPCAAHSSVLTSVHLNVPVVIVDRRKCYRSVSRVGVYAARCPLLGPYQCQCPVSGCTPCAAHSSVLTSVHLNVPVVIVDRRKCYRSVSRVGVYAMRCPLLGPYQCQCPVSECTPRAAHSSVLTSVHLNVPVVIVDRRKCYRSVSRVGVYVVRCPLLGPYQCQCPVSECTPCAAHSSVLTSVHLNVPVVIVDRRKFYRSVSRVGVYTMRCPLLGPYQCQCPVSECRPRAAHYSVLTSVHLNVPVVIVDRRKCYRSVSRVGVYVVRCPLLGPYQSVSRVGVYVVRCPLLGPYQSVSRVGVYAVRCPLLGQCPVSECRPCAAHSSVLTSVHLNVPVVIVDRRKCYRSVSRVGVYAMRCPLLGPYQCQCPVSECTPCAAHSSVLTSVHLNVPVVIVDRRKCYSVDASMPEVGKGVTIKSTPYDWQVTWRQYRNKSQIVSTFPRGCTEGTCNEHTEVAARKTSTDVLHTDGSLLGGAEEMEHAISTLPCRQRVYAVLISSLMAVVRSAELRRLAQNVSTTLTPRQPRVELIHPHYSVGRHQRSSALFGGRGKIWATPNIEVLRADEIEEIPEKIVPTNGIVFANAKIPPPGIGPGSLGGRRVVWPLHHRGPIIRIIECCVPKHFNTEPLSLLDNVDFYSSYLSGRESQTTPLIHSHYLARLHGSGSPNAASSIQRDMRKEVVPIPPYKRISARTSAFKRVLDAGYRRRSKRCRGAVPLHFVDGRCRLTHVNYLAVVWSWLCPKLPDVGTNDYTMFKVTKLPCSTHPAITHQHRALCPPGSGGRTGQVEVERERLCEIRRDFLCVVWEVTGRWVAARATMYTWGKVVMHGLRHATAGGEYGLHTEEISYEQVHSVEIKTLFQTCAVSGKGDLKSSIPSPPPRPTLHNAIFHSKPALTLNCAQTRRVAHLYVQGDVVRVVREVTWSESDVVRVVTWSERERGQSGDVVRERHGQRATCGDVVRVMTWSEWCRGQSDVVKSDIIRERGDVVRVVTWSEVTWSESDMVREVNSYRQTARTGSSTQEVSLSSWERVGRNVFGMTSTSQGPTHSLFCSPYGTHSQLSSDDDNYLIQLSLFYGAASITTLGKILITSTSYIFDKHSKAQVAERLDCSPPTKANRVQSPAVSLPDFGKWEYCQTMPLVGGFSRGSLVYPALAFHRCSILNSHLYSMNIDSPFSSYKRLSGSETIACFAPTPAALVTKMASLPSNFHPSFGLELGAEFASMNGQAAGRTVLAGLRLHSCRDLEQFSTLYLTWRNSHNVQNFIRSKADIRTTQLCFPSRHISASPPNTSLLPLPTHLCCPAEAHSDTGLAALRSSAGRLSLRGEVPENKRKREAEHPIKKQLKSSVFRLFQQTMKRVELNLNSITKEKLNKTAENSGEKLKSGKREISEKTLGPAALTDMVPTWEIPDSVLAGNSTQFALVGDERSSRWTTTAPMYTLEGKAPQSGGLCEEFWLSVPSGANRRGDERRCTNVAERMYPAPCKTADAAFLLRGWLSTGSENERQAVPFNFTGGEGGGGGSGRHCHVYRMPRHPYVQGCQLACRNFVVLRVLIGSSRGDPIILLVESVQHSSMQQAQRIFLHLRLPEAESSADVGYKLRSALAALTGSEGRIRSSLWMYRVNSAAKHNRKPVDSCRQLSLQTGCQVTCLHFCGRGIPRALTCPRCLPEVLRKLFLLTEETLSNAEETGDNILQLVCTILARGVTSSTDTNPRPLGNPLQPLRRETHQLICTILARGVTSSTDTNPRPSGNPLQPLRRETHQLICTILARGVTSSTDTNPRPSGNPLPPVSLHPSVNSYQPPGYSVLSPSFAERPISSVFNDSDIEEVTVAEFSPFMSEDTLHHPITS</sequence>
<keyword evidence="3" id="KW-1185">Reference proteome</keyword>
<evidence type="ECO:0000313" key="3">
    <source>
        <dbReference type="Proteomes" id="UP001159363"/>
    </source>
</evidence>
<dbReference type="Proteomes" id="UP001159363">
    <property type="component" value="Chromosome 1"/>
</dbReference>
<evidence type="ECO:0000256" key="1">
    <source>
        <dbReference type="SAM" id="MobiDB-lite"/>
    </source>
</evidence>